<dbReference type="GO" id="GO:0004595">
    <property type="term" value="F:pantetheine-phosphate adenylyltransferase activity"/>
    <property type="evidence" value="ECO:0007669"/>
    <property type="project" value="UniProtKB-UniRule"/>
</dbReference>
<comment type="similarity">
    <text evidence="9">Belongs to the bacterial CoaD family.</text>
</comment>
<comment type="function">
    <text evidence="9">Reversibly transfers an adenylyl group from ATP to 4'-phosphopantetheine, yielding dephospho-CoA (dPCoA) and pyrophosphate.</text>
</comment>
<dbReference type="AlphaFoldDB" id="A0A1H7FIK2"/>
<comment type="cofactor">
    <cofactor evidence="9">
        <name>Mg(2+)</name>
        <dbReference type="ChEBI" id="CHEBI:18420"/>
    </cofactor>
</comment>
<comment type="subunit">
    <text evidence="9">Homohexamer.</text>
</comment>
<keyword evidence="6 9" id="KW-0460">Magnesium</keyword>
<comment type="subcellular location">
    <subcellularLocation>
        <location evidence="9">Cytoplasm</location>
    </subcellularLocation>
</comment>
<dbReference type="GO" id="GO:0015937">
    <property type="term" value="P:coenzyme A biosynthetic process"/>
    <property type="evidence" value="ECO:0007669"/>
    <property type="project" value="UniProtKB-UniRule"/>
</dbReference>
<feature type="binding site" evidence="9">
    <location>
        <position position="17"/>
    </location>
    <ligand>
        <name>ATP</name>
        <dbReference type="ChEBI" id="CHEBI:30616"/>
    </ligand>
</feature>
<feature type="binding site" evidence="9">
    <location>
        <begin position="88"/>
        <end position="90"/>
    </location>
    <ligand>
        <name>ATP</name>
        <dbReference type="ChEBI" id="CHEBI:30616"/>
    </ligand>
</feature>
<proteinExistence type="inferred from homology"/>
<feature type="binding site" evidence="9">
    <location>
        <position position="98"/>
    </location>
    <ligand>
        <name>ATP</name>
        <dbReference type="ChEBI" id="CHEBI:30616"/>
    </ligand>
</feature>
<dbReference type="NCBIfam" id="TIGR00125">
    <property type="entry name" value="cyt_tran_rel"/>
    <property type="match status" value="1"/>
</dbReference>
<keyword evidence="2 9" id="KW-0808">Transferase</keyword>
<dbReference type="Proteomes" id="UP000198677">
    <property type="component" value="Unassembled WGS sequence"/>
</dbReference>
<evidence type="ECO:0000256" key="8">
    <source>
        <dbReference type="ARBA" id="ARBA00029346"/>
    </source>
</evidence>
<comment type="catalytic activity">
    <reaction evidence="8 9">
        <text>(R)-4'-phosphopantetheine + ATP + H(+) = 3'-dephospho-CoA + diphosphate</text>
        <dbReference type="Rhea" id="RHEA:19801"/>
        <dbReference type="ChEBI" id="CHEBI:15378"/>
        <dbReference type="ChEBI" id="CHEBI:30616"/>
        <dbReference type="ChEBI" id="CHEBI:33019"/>
        <dbReference type="ChEBI" id="CHEBI:57328"/>
        <dbReference type="ChEBI" id="CHEBI:61723"/>
        <dbReference type="EC" id="2.7.7.3"/>
    </reaction>
</comment>
<dbReference type="UniPathway" id="UPA00241">
    <property type="reaction ID" value="UER00355"/>
</dbReference>
<gene>
    <name evidence="9" type="primary">coaD</name>
    <name evidence="11" type="ORF">SAMN05444583_101188</name>
</gene>
<keyword evidence="7 9" id="KW-0173">Coenzyme A biosynthesis</keyword>
<evidence type="ECO:0000256" key="1">
    <source>
        <dbReference type="ARBA" id="ARBA00022490"/>
    </source>
</evidence>
<evidence type="ECO:0000256" key="7">
    <source>
        <dbReference type="ARBA" id="ARBA00022993"/>
    </source>
</evidence>
<dbReference type="GO" id="GO:0005524">
    <property type="term" value="F:ATP binding"/>
    <property type="evidence" value="ECO:0007669"/>
    <property type="project" value="UniProtKB-KW"/>
</dbReference>
<feature type="binding site" evidence="9">
    <location>
        <begin position="122"/>
        <end position="128"/>
    </location>
    <ligand>
        <name>ATP</name>
        <dbReference type="ChEBI" id="CHEBI:30616"/>
    </ligand>
</feature>
<evidence type="ECO:0000256" key="4">
    <source>
        <dbReference type="ARBA" id="ARBA00022741"/>
    </source>
</evidence>
<reference evidence="12" key="1">
    <citation type="submission" date="2016-10" db="EMBL/GenBank/DDBJ databases">
        <authorList>
            <person name="Varghese N."/>
            <person name="Submissions S."/>
        </authorList>
    </citation>
    <scope>NUCLEOTIDE SEQUENCE [LARGE SCALE GENOMIC DNA]</scope>
    <source>
        <strain evidence="12">DSM 44675</strain>
    </source>
</reference>
<dbReference type="EC" id="2.7.7.3" evidence="9"/>
<keyword evidence="4 9" id="KW-0547">Nucleotide-binding</keyword>
<evidence type="ECO:0000256" key="9">
    <source>
        <dbReference type="HAMAP-Rule" id="MF_00151"/>
    </source>
</evidence>
<feature type="binding site" evidence="9">
    <location>
        <position position="9"/>
    </location>
    <ligand>
        <name>substrate</name>
    </ligand>
</feature>
<dbReference type="NCBIfam" id="TIGR01510">
    <property type="entry name" value="coaD_prev_kdtB"/>
    <property type="match status" value="1"/>
</dbReference>
<name>A0A1H7FIK2_9NOCA</name>
<dbReference type="RefSeq" id="WP_072750127.1">
    <property type="nucleotide sequence ID" value="NZ_FOAW01000001.1"/>
</dbReference>
<evidence type="ECO:0000313" key="11">
    <source>
        <dbReference type="EMBL" id="SEK25614.1"/>
    </source>
</evidence>
<dbReference type="Pfam" id="PF01467">
    <property type="entry name" value="CTP_transf_like"/>
    <property type="match status" value="1"/>
</dbReference>
<keyword evidence="3 9" id="KW-0548">Nucleotidyltransferase</keyword>
<feature type="binding site" evidence="9">
    <location>
        <position position="41"/>
    </location>
    <ligand>
        <name>substrate</name>
    </ligand>
</feature>
<feature type="site" description="Transition state stabilizer" evidence="9">
    <location>
        <position position="17"/>
    </location>
</feature>
<dbReference type="EMBL" id="FOAW01000001">
    <property type="protein sequence ID" value="SEK25614.1"/>
    <property type="molecule type" value="Genomic_DNA"/>
</dbReference>
<keyword evidence="1 9" id="KW-0963">Cytoplasm</keyword>
<keyword evidence="12" id="KW-1185">Reference proteome</keyword>
<evidence type="ECO:0000256" key="5">
    <source>
        <dbReference type="ARBA" id="ARBA00022840"/>
    </source>
</evidence>
<dbReference type="InterPro" id="IPR014729">
    <property type="entry name" value="Rossmann-like_a/b/a_fold"/>
</dbReference>
<evidence type="ECO:0000256" key="6">
    <source>
        <dbReference type="ARBA" id="ARBA00022842"/>
    </source>
</evidence>
<feature type="binding site" evidence="9">
    <location>
        <position position="73"/>
    </location>
    <ligand>
        <name>substrate</name>
    </ligand>
</feature>
<evidence type="ECO:0000313" key="12">
    <source>
        <dbReference type="Proteomes" id="UP000198677"/>
    </source>
</evidence>
<feature type="domain" description="Cytidyltransferase-like" evidence="10">
    <location>
        <begin position="5"/>
        <end position="132"/>
    </location>
</feature>
<dbReference type="GO" id="GO:0005737">
    <property type="term" value="C:cytoplasm"/>
    <property type="evidence" value="ECO:0007669"/>
    <property type="project" value="UniProtKB-SubCell"/>
</dbReference>
<evidence type="ECO:0000256" key="3">
    <source>
        <dbReference type="ARBA" id="ARBA00022695"/>
    </source>
</evidence>
<feature type="binding site" evidence="9">
    <location>
        <begin position="9"/>
        <end position="10"/>
    </location>
    <ligand>
        <name>ATP</name>
        <dbReference type="ChEBI" id="CHEBI:30616"/>
    </ligand>
</feature>
<keyword evidence="5 9" id="KW-0067">ATP-binding</keyword>
<dbReference type="SUPFAM" id="SSF52374">
    <property type="entry name" value="Nucleotidylyl transferase"/>
    <property type="match status" value="1"/>
</dbReference>
<accession>A0A1H7FIK2</accession>
<dbReference type="OrthoDB" id="9806661at2"/>
<dbReference type="PRINTS" id="PR01020">
    <property type="entry name" value="LPSBIOSNTHSS"/>
</dbReference>
<organism evidence="11 12">
    <name type="scientific">Rhodococcus maanshanensis</name>
    <dbReference type="NCBI Taxonomy" id="183556"/>
    <lineage>
        <taxon>Bacteria</taxon>
        <taxon>Bacillati</taxon>
        <taxon>Actinomycetota</taxon>
        <taxon>Actinomycetes</taxon>
        <taxon>Mycobacteriales</taxon>
        <taxon>Nocardiaceae</taxon>
        <taxon>Rhodococcus</taxon>
    </lineage>
</organism>
<dbReference type="Gene3D" id="3.40.50.620">
    <property type="entry name" value="HUPs"/>
    <property type="match status" value="1"/>
</dbReference>
<dbReference type="HAMAP" id="MF_00151">
    <property type="entry name" value="PPAT_bact"/>
    <property type="match status" value="1"/>
</dbReference>
<dbReference type="InterPro" id="IPR001980">
    <property type="entry name" value="PPAT"/>
</dbReference>
<dbReference type="CDD" id="cd02163">
    <property type="entry name" value="PPAT"/>
    <property type="match status" value="1"/>
</dbReference>
<feature type="binding site" evidence="9">
    <location>
        <position position="87"/>
    </location>
    <ligand>
        <name>substrate</name>
    </ligand>
</feature>
<protein>
    <recommendedName>
        <fullName evidence="9">Phosphopantetheine adenylyltransferase</fullName>
        <ecNumber evidence="9">2.7.7.3</ecNumber>
    </recommendedName>
    <alternativeName>
        <fullName evidence="9">Dephospho-CoA pyrophosphorylase</fullName>
    </alternativeName>
    <alternativeName>
        <fullName evidence="9">Pantetheine-phosphate adenylyltransferase</fullName>
        <shortName evidence="9">PPAT</shortName>
    </alternativeName>
</protein>
<sequence>MSSAVCPGSFDPITNGHLDVIGRVAVQFDEVIVTVMINKNKKGLFSIDERLEMLREAVADLPNVRVDSWQGLLVDYAKANGASAIVKGLRGANDFDYELQMAQMNHKLTGVDTLFIATNPRYSYLSSSLVKEVATYGGDVADMLPAKVHERLLARLAERAAESTAASRAGDTA</sequence>
<dbReference type="InterPro" id="IPR004821">
    <property type="entry name" value="Cyt_trans-like"/>
</dbReference>
<evidence type="ECO:0000259" key="10">
    <source>
        <dbReference type="Pfam" id="PF01467"/>
    </source>
</evidence>
<dbReference type="PANTHER" id="PTHR21342">
    <property type="entry name" value="PHOSPHOPANTETHEINE ADENYLYLTRANSFERASE"/>
    <property type="match status" value="1"/>
</dbReference>
<evidence type="ECO:0000256" key="2">
    <source>
        <dbReference type="ARBA" id="ARBA00022679"/>
    </source>
</evidence>
<dbReference type="PANTHER" id="PTHR21342:SF1">
    <property type="entry name" value="PHOSPHOPANTETHEINE ADENYLYLTRANSFERASE"/>
    <property type="match status" value="1"/>
</dbReference>
<comment type="pathway">
    <text evidence="9">Cofactor biosynthesis; coenzyme A biosynthesis; CoA from (R)-pantothenate: step 4/5.</text>
</comment>